<dbReference type="InterPro" id="IPR036388">
    <property type="entry name" value="WH-like_DNA-bd_sf"/>
</dbReference>
<keyword evidence="3" id="KW-1185">Reference proteome</keyword>
<dbReference type="AlphaFoldDB" id="A0A370HNX2"/>
<dbReference type="SUPFAM" id="SSF46785">
    <property type="entry name" value="Winged helix' DNA-binding domain"/>
    <property type="match status" value="1"/>
</dbReference>
<organism evidence="2 3">
    <name type="scientific">Microvirga subterranea</name>
    <dbReference type="NCBI Taxonomy" id="186651"/>
    <lineage>
        <taxon>Bacteria</taxon>
        <taxon>Pseudomonadati</taxon>
        <taxon>Pseudomonadota</taxon>
        <taxon>Alphaproteobacteria</taxon>
        <taxon>Hyphomicrobiales</taxon>
        <taxon>Methylobacteriaceae</taxon>
        <taxon>Microvirga</taxon>
    </lineage>
</organism>
<sequence>MSKARLPIPEPEPARIFAALGDRTRLSLLTRLSDGQPRSIAALSVDTNLTRQAVTKHLHVLEEAGIVRSTRIGRESRFTYRPEPIAEAKSYLDRVTAQWDDALLRLKHFVEDDPGGGRSA</sequence>
<dbReference type="OrthoDB" id="9815653at2"/>
<gene>
    <name evidence="2" type="ORF">DES45_103491</name>
</gene>
<evidence type="ECO:0000259" key="1">
    <source>
        <dbReference type="PROSITE" id="PS50987"/>
    </source>
</evidence>
<name>A0A370HNX2_9HYPH</name>
<dbReference type="Gene3D" id="1.10.10.10">
    <property type="entry name" value="Winged helix-like DNA-binding domain superfamily/Winged helix DNA-binding domain"/>
    <property type="match status" value="1"/>
</dbReference>
<reference evidence="2 3" key="1">
    <citation type="submission" date="2018-07" db="EMBL/GenBank/DDBJ databases">
        <title>Genomic Encyclopedia of Type Strains, Phase IV (KMG-IV): sequencing the most valuable type-strain genomes for metagenomic binning, comparative biology and taxonomic classification.</title>
        <authorList>
            <person name="Goeker M."/>
        </authorList>
    </citation>
    <scope>NUCLEOTIDE SEQUENCE [LARGE SCALE GENOMIC DNA]</scope>
    <source>
        <strain evidence="2 3">DSM 14364</strain>
    </source>
</reference>
<dbReference type="GO" id="GO:0003700">
    <property type="term" value="F:DNA-binding transcription factor activity"/>
    <property type="evidence" value="ECO:0007669"/>
    <property type="project" value="InterPro"/>
</dbReference>
<dbReference type="PROSITE" id="PS50987">
    <property type="entry name" value="HTH_ARSR_2"/>
    <property type="match status" value="1"/>
</dbReference>
<dbReference type="PANTHER" id="PTHR38600:SF1">
    <property type="entry name" value="TRANSCRIPTIONAL REGULATORY PROTEIN"/>
    <property type="match status" value="1"/>
</dbReference>
<dbReference type="EMBL" id="QQBB01000003">
    <property type="protein sequence ID" value="RDI60229.1"/>
    <property type="molecule type" value="Genomic_DNA"/>
</dbReference>
<dbReference type="PRINTS" id="PR00778">
    <property type="entry name" value="HTHARSR"/>
</dbReference>
<dbReference type="InterPro" id="IPR036390">
    <property type="entry name" value="WH_DNA-bd_sf"/>
</dbReference>
<evidence type="ECO:0000313" key="2">
    <source>
        <dbReference type="EMBL" id="RDI60229.1"/>
    </source>
</evidence>
<dbReference type="Proteomes" id="UP000254925">
    <property type="component" value="Unassembled WGS sequence"/>
</dbReference>
<evidence type="ECO:0000313" key="3">
    <source>
        <dbReference type="Proteomes" id="UP000254925"/>
    </source>
</evidence>
<dbReference type="NCBIfam" id="NF033788">
    <property type="entry name" value="HTH_metalloreg"/>
    <property type="match status" value="1"/>
</dbReference>
<proteinExistence type="predicted"/>
<feature type="domain" description="HTH arsR-type" evidence="1">
    <location>
        <begin position="6"/>
        <end position="100"/>
    </location>
</feature>
<protein>
    <submittedName>
        <fullName evidence="2">ArsR family transcriptional regulator</fullName>
    </submittedName>
</protein>
<accession>A0A370HNX2</accession>
<dbReference type="CDD" id="cd00090">
    <property type="entry name" value="HTH_ARSR"/>
    <property type="match status" value="1"/>
</dbReference>
<comment type="caution">
    <text evidence="2">The sequence shown here is derived from an EMBL/GenBank/DDBJ whole genome shotgun (WGS) entry which is preliminary data.</text>
</comment>
<dbReference type="InterPro" id="IPR001845">
    <property type="entry name" value="HTH_ArsR_DNA-bd_dom"/>
</dbReference>
<dbReference type="Pfam" id="PF12840">
    <property type="entry name" value="HTH_20"/>
    <property type="match status" value="1"/>
</dbReference>
<dbReference type="SMART" id="SM00418">
    <property type="entry name" value="HTH_ARSR"/>
    <property type="match status" value="1"/>
</dbReference>
<dbReference type="PANTHER" id="PTHR38600">
    <property type="entry name" value="TRANSCRIPTIONAL REGULATORY PROTEIN"/>
    <property type="match status" value="1"/>
</dbReference>
<dbReference type="InterPro" id="IPR011991">
    <property type="entry name" value="ArsR-like_HTH"/>
</dbReference>